<dbReference type="PANTHER" id="PTHR47447:SF12">
    <property type="entry name" value="PENTATRICOPEPTIDE REPEAT-CONTAINING PROTEIN ATP4 HOMOLOG, CHLOROPLASTIC"/>
    <property type="match status" value="1"/>
</dbReference>
<dbReference type="EMBL" id="JBBPBK010000016">
    <property type="protein sequence ID" value="KAK9267577.1"/>
    <property type="molecule type" value="Genomic_DNA"/>
</dbReference>
<gene>
    <name evidence="5" type="ORF">L1049_010005</name>
</gene>
<name>A0AAP0N8H3_LIQFO</name>
<dbReference type="GO" id="GO:0009570">
    <property type="term" value="C:chloroplast stroma"/>
    <property type="evidence" value="ECO:0007669"/>
    <property type="project" value="TreeGrafter"/>
</dbReference>
<dbReference type="Proteomes" id="UP001415857">
    <property type="component" value="Unassembled WGS sequence"/>
</dbReference>
<dbReference type="Pfam" id="PF13041">
    <property type="entry name" value="PPR_2"/>
    <property type="match status" value="1"/>
</dbReference>
<dbReference type="NCBIfam" id="TIGR00756">
    <property type="entry name" value="PPR"/>
    <property type="match status" value="1"/>
</dbReference>
<protein>
    <recommendedName>
        <fullName evidence="7">Pentatricopeptide repeat-containing protein</fullName>
    </recommendedName>
</protein>
<dbReference type="PROSITE" id="PS51375">
    <property type="entry name" value="PPR"/>
    <property type="match status" value="1"/>
</dbReference>
<dbReference type="InterPro" id="IPR002885">
    <property type="entry name" value="PPR_rpt"/>
</dbReference>
<reference evidence="5 6" key="1">
    <citation type="journal article" date="2024" name="Plant J.">
        <title>Genome sequences and population genomics reveal climatic adaptation and genomic divergence between two closely related sweetgum species.</title>
        <authorList>
            <person name="Xu W.Q."/>
            <person name="Ren C.Q."/>
            <person name="Zhang X.Y."/>
            <person name="Comes H.P."/>
            <person name="Liu X.H."/>
            <person name="Li Y.G."/>
            <person name="Kettle C.J."/>
            <person name="Jalonen R."/>
            <person name="Gaisberger H."/>
            <person name="Ma Y.Z."/>
            <person name="Qiu Y.X."/>
        </authorList>
    </citation>
    <scope>NUCLEOTIDE SEQUENCE [LARGE SCALE GENOMIC DNA]</scope>
    <source>
        <strain evidence="5">Hangzhou</strain>
    </source>
</reference>
<comment type="caution">
    <text evidence="5">The sequence shown here is derived from an EMBL/GenBank/DDBJ whole genome shotgun (WGS) entry which is preliminary data.</text>
</comment>
<dbReference type="GO" id="GO:0045727">
    <property type="term" value="P:positive regulation of translation"/>
    <property type="evidence" value="ECO:0007669"/>
    <property type="project" value="TreeGrafter"/>
</dbReference>
<accession>A0AAP0N8H3</accession>
<dbReference type="PANTHER" id="PTHR47447">
    <property type="entry name" value="OS03G0856100 PROTEIN"/>
    <property type="match status" value="1"/>
</dbReference>
<dbReference type="GO" id="GO:0042134">
    <property type="term" value="F:rRNA primary transcript binding"/>
    <property type="evidence" value="ECO:0007669"/>
    <property type="project" value="TreeGrafter"/>
</dbReference>
<feature type="repeat" description="PPR" evidence="3">
    <location>
        <begin position="209"/>
        <end position="243"/>
    </location>
</feature>
<evidence type="ECO:0008006" key="7">
    <source>
        <dbReference type="Google" id="ProtNLM"/>
    </source>
</evidence>
<evidence type="ECO:0000313" key="6">
    <source>
        <dbReference type="Proteomes" id="UP001415857"/>
    </source>
</evidence>
<proteinExistence type="inferred from homology"/>
<feature type="compositionally biased region" description="Acidic residues" evidence="4">
    <location>
        <begin position="1"/>
        <end position="11"/>
    </location>
</feature>
<dbReference type="AlphaFoldDB" id="A0AAP0N8H3"/>
<evidence type="ECO:0000256" key="3">
    <source>
        <dbReference type="PROSITE-ProRule" id="PRU00708"/>
    </source>
</evidence>
<evidence type="ECO:0000313" key="5">
    <source>
        <dbReference type="EMBL" id="KAK9267577.1"/>
    </source>
</evidence>
<dbReference type="GO" id="GO:0003729">
    <property type="term" value="F:mRNA binding"/>
    <property type="evidence" value="ECO:0007669"/>
    <property type="project" value="TreeGrafter"/>
</dbReference>
<keyword evidence="2" id="KW-0677">Repeat</keyword>
<comment type="similarity">
    <text evidence="1">Belongs to the PPR family. P subfamily.</text>
</comment>
<organism evidence="5 6">
    <name type="scientific">Liquidambar formosana</name>
    <name type="common">Formosan gum</name>
    <dbReference type="NCBI Taxonomy" id="63359"/>
    <lineage>
        <taxon>Eukaryota</taxon>
        <taxon>Viridiplantae</taxon>
        <taxon>Streptophyta</taxon>
        <taxon>Embryophyta</taxon>
        <taxon>Tracheophyta</taxon>
        <taxon>Spermatophyta</taxon>
        <taxon>Magnoliopsida</taxon>
        <taxon>eudicotyledons</taxon>
        <taxon>Gunneridae</taxon>
        <taxon>Pentapetalae</taxon>
        <taxon>Saxifragales</taxon>
        <taxon>Altingiaceae</taxon>
        <taxon>Liquidambar</taxon>
    </lineage>
</organism>
<sequence>MTDYLEAESQDEGPSRRVKPTQVERSDGDRVKWLTVSVLHPLLSTMTANLSSTLSPLKENSDQELPLLLQAQLPLTSIEDLSSNHSSLFTRTNSATIPNPNLPESPNSQYPDGKTTSSSKSYIWVNPRSPRASRLRQHSYDARYASLVKVAESLNSCNPSYEDVSSVLIGLGDNILEQDVLIVLNNMSNPETALLAIKFFQLKLKASREVIPYNVTFKVFRKCRNFGGAENLFDEMLEKGVKPDNVTFSTLKNICGLCFFQLGLK</sequence>
<feature type="region of interest" description="Disordered" evidence="4">
    <location>
        <begin position="1"/>
        <end position="27"/>
    </location>
</feature>
<dbReference type="Gene3D" id="1.25.40.10">
    <property type="entry name" value="Tetratricopeptide repeat domain"/>
    <property type="match status" value="1"/>
</dbReference>
<keyword evidence="6" id="KW-1185">Reference proteome</keyword>
<dbReference type="InterPro" id="IPR011990">
    <property type="entry name" value="TPR-like_helical_dom_sf"/>
</dbReference>
<evidence type="ECO:0000256" key="1">
    <source>
        <dbReference type="ARBA" id="ARBA00007626"/>
    </source>
</evidence>
<evidence type="ECO:0000256" key="4">
    <source>
        <dbReference type="SAM" id="MobiDB-lite"/>
    </source>
</evidence>
<feature type="region of interest" description="Disordered" evidence="4">
    <location>
        <begin position="90"/>
        <end position="121"/>
    </location>
</feature>
<evidence type="ECO:0000256" key="2">
    <source>
        <dbReference type="ARBA" id="ARBA00022737"/>
    </source>
</evidence>